<dbReference type="Proteomes" id="UP001604336">
    <property type="component" value="Unassembled WGS sequence"/>
</dbReference>
<organism evidence="1 2">
    <name type="scientific">Abeliophyllum distichum</name>
    <dbReference type="NCBI Taxonomy" id="126358"/>
    <lineage>
        <taxon>Eukaryota</taxon>
        <taxon>Viridiplantae</taxon>
        <taxon>Streptophyta</taxon>
        <taxon>Embryophyta</taxon>
        <taxon>Tracheophyta</taxon>
        <taxon>Spermatophyta</taxon>
        <taxon>Magnoliopsida</taxon>
        <taxon>eudicotyledons</taxon>
        <taxon>Gunneridae</taxon>
        <taxon>Pentapetalae</taxon>
        <taxon>asterids</taxon>
        <taxon>lamiids</taxon>
        <taxon>Lamiales</taxon>
        <taxon>Oleaceae</taxon>
        <taxon>Forsythieae</taxon>
        <taxon>Abeliophyllum</taxon>
    </lineage>
</organism>
<gene>
    <name evidence="1" type="ORF">Adt_19657</name>
</gene>
<protein>
    <submittedName>
        <fullName evidence="1">DIS3-like exonuclease 2</fullName>
    </submittedName>
</protein>
<accession>A0ABD1STK6</accession>
<comment type="caution">
    <text evidence="1">The sequence shown here is derived from an EMBL/GenBank/DDBJ whole genome shotgun (WGS) entry which is preliminary data.</text>
</comment>
<sequence>MTLVQPVMEKIDASIHPSMQPVMEQIGAAIQPSMQHYLPNSLPNLRGDAFKSLFRVNAHNRLEAYCKIDGVQTDVLINGLMAQNRAVSFCFFALNIDYKHA</sequence>
<dbReference type="AlphaFoldDB" id="A0ABD1STK6"/>
<proteinExistence type="predicted"/>
<evidence type="ECO:0000313" key="1">
    <source>
        <dbReference type="EMBL" id="KAL2504036.1"/>
    </source>
</evidence>
<evidence type="ECO:0000313" key="2">
    <source>
        <dbReference type="Proteomes" id="UP001604336"/>
    </source>
</evidence>
<dbReference type="Gene3D" id="2.40.50.690">
    <property type="match status" value="1"/>
</dbReference>
<dbReference type="InterPro" id="IPR012340">
    <property type="entry name" value="NA-bd_OB-fold"/>
</dbReference>
<dbReference type="EMBL" id="JBFOLK010000006">
    <property type="protein sequence ID" value="KAL2504036.1"/>
    <property type="molecule type" value="Genomic_DNA"/>
</dbReference>
<dbReference type="SUPFAM" id="SSF50249">
    <property type="entry name" value="Nucleic acid-binding proteins"/>
    <property type="match status" value="1"/>
</dbReference>
<name>A0ABD1STK6_9LAMI</name>
<keyword evidence="2" id="KW-1185">Reference proteome</keyword>
<reference evidence="2" key="1">
    <citation type="submission" date="2024-07" db="EMBL/GenBank/DDBJ databases">
        <title>Two chromosome-level genome assemblies of Korean endemic species Abeliophyllum distichum and Forsythia ovata (Oleaceae).</title>
        <authorList>
            <person name="Jang H."/>
        </authorList>
    </citation>
    <scope>NUCLEOTIDE SEQUENCE [LARGE SCALE GENOMIC DNA]</scope>
</reference>